<comment type="similarity">
    <text evidence="8">Belongs to the PpiD chaperone family.</text>
</comment>
<dbReference type="InterPro" id="IPR027304">
    <property type="entry name" value="Trigger_fact/SurA_dom_sf"/>
</dbReference>
<dbReference type="Gene3D" id="3.10.50.40">
    <property type="match status" value="1"/>
</dbReference>
<sequence>MDGLNLRKVFSLLFIFGIAVVFTLQFGPGSNGFSTGGDAAPASAGAAAVVNGKEIPLRDFSMAWSRQMNFLRSQGSPIPESMARQFGMDKQVLDRLVNAELLAQSAERHGINPSDEELRKLIHQNTDFHIKDGGFDFARYQQVLRDFYRRTPQEYEQELRRQMAAQKMLDVVRTGAVVSDDEVRARYEKDGNQAKLVFARFLPTMFADKVPAPTPAQLAEFQKAHEKEIADYYAANSFVYNVPERIRARQILVKVAPDATAEQKAEAKAKAEGLRKELEAGKDFATVARASSDDDATKAKGGELGWVERNSWDPILANAAFALKAGEVTQPVESPLGVHLVKVEEKREAQNKKLEDVKAEIATTLYKQDKAKGLAKAEADKALAAVKAGKSLKELFPVAEGQQPALLRFETETKPEAVETDSFTAAGDSVPHLGPAPGLVKATFEASAPKPLEEVFTVGEANVVAQVVEREKPDTAGFDKRKEELRTQARQAKQIELTESFLKSLRKSGNVVMNTEAIDSVLGAAG</sequence>
<evidence type="ECO:0000256" key="1">
    <source>
        <dbReference type="ARBA" id="ARBA00004382"/>
    </source>
</evidence>
<dbReference type="Proteomes" id="UP001516472">
    <property type="component" value="Unassembled WGS sequence"/>
</dbReference>
<gene>
    <name evidence="13" type="ORF">G4177_30840</name>
</gene>
<name>A0ABR9PXB4_9BACT</name>
<comment type="subcellular location">
    <subcellularLocation>
        <location evidence="1">Cell inner membrane</location>
        <topology evidence="1">Single-pass type II membrane protein</topology>
        <orientation evidence="1">Periplasmic side</orientation>
    </subcellularLocation>
</comment>
<dbReference type="InterPro" id="IPR052029">
    <property type="entry name" value="PpiD_chaperone"/>
</dbReference>
<evidence type="ECO:0000313" key="13">
    <source>
        <dbReference type="EMBL" id="MBE4752568.1"/>
    </source>
</evidence>
<feature type="domain" description="PpiC" evidence="12">
    <location>
        <begin position="243"/>
        <end position="345"/>
    </location>
</feature>
<keyword evidence="4" id="KW-0812">Transmembrane</keyword>
<proteinExistence type="inferred from homology"/>
<keyword evidence="3" id="KW-0997">Cell inner membrane</keyword>
<evidence type="ECO:0000256" key="3">
    <source>
        <dbReference type="ARBA" id="ARBA00022519"/>
    </source>
</evidence>
<dbReference type="PROSITE" id="PS01096">
    <property type="entry name" value="PPIC_PPIASE_1"/>
    <property type="match status" value="1"/>
</dbReference>
<dbReference type="Pfam" id="PF00639">
    <property type="entry name" value="Rotamase"/>
    <property type="match status" value="1"/>
</dbReference>
<dbReference type="SUPFAM" id="SSF54534">
    <property type="entry name" value="FKBP-like"/>
    <property type="match status" value="1"/>
</dbReference>
<keyword evidence="11" id="KW-0697">Rotamase</keyword>
<dbReference type="PROSITE" id="PS50198">
    <property type="entry name" value="PPIC_PPIASE_2"/>
    <property type="match status" value="1"/>
</dbReference>
<dbReference type="RefSeq" id="WP_193429761.1">
    <property type="nucleotide sequence ID" value="NZ_CBCSIP010000078.1"/>
</dbReference>
<accession>A0ABR9PXB4</accession>
<evidence type="ECO:0000259" key="12">
    <source>
        <dbReference type="PROSITE" id="PS50198"/>
    </source>
</evidence>
<evidence type="ECO:0000313" key="14">
    <source>
        <dbReference type="Proteomes" id="UP001516472"/>
    </source>
</evidence>
<keyword evidence="7" id="KW-0143">Chaperone</keyword>
<dbReference type="InterPro" id="IPR000297">
    <property type="entry name" value="PPIase_PpiC"/>
</dbReference>
<dbReference type="PANTHER" id="PTHR47529">
    <property type="entry name" value="PEPTIDYL-PROLYL CIS-TRANS ISOMERASE D"/>
    <property type="match status" value="1"/>
</dbReference>
<evidence type="ECO:0000256" key="11">
    <source>
        <dbReference type="PROSITE-ProRule" id="PRU00278"/>
    </source>
</evidence>
<keyword evidence="6" id="KW-0472">Membrane</keyword>
<reference evidence="13 14" key="1">
    <citation type="submission" date="2020-02" db="EMBL/GenBank/DDBJ databases">
        <authorList>
            <person name="Babadi Z.K."/>
            <person name="Risdian C."/>
            <person name="Ebrahimipour G.H."/>
            <person name="Wink J."/>
        </authorList>
    </citation>
    <scope>NUCLEOTIDE SEQUENCE [LARGE SCALE GENOMIC DNA]</scope>
    <source>
        <strain evidence="13 14">ZKHCc1 1396</strain>
    </source>
</reference>
<evidence type="ECO:0000256" key="9">
    <source>
        <dbReference type="ARBA" id="ARBA00040743"/>
    </source>
</evidence>
<evidence type="ECO:0000256" key="8">
    <source>
        <dbReference type="ARBA" id="ARBA00038408"/>
    </source>
</evidence>
<dbReference type="Gene3D" id="1.10.4030.10">
    <property type="entry name" value="Porin chaperone SurA, peptide-binding domain"/>
    <property type="match status" value="1"/>
</dbReference>
<evidence type="ECO:0000256" key="5">
    <source>
        <dbReference type="ARBA" id="ARBA00022989"/>
    </source>
</evidence>
<keyword evidence="11 13" id="KW-0413">Isomerase</keyword>
<evidence type="ECO:0000256" key="4">
    <source>
        <dbReference type="ARBA" id="ARBA00022692"/>
    </source>
</evidence>
<dbReference type="Pfam" id="PF13624">
    <property type="entry name" value="SurA_N_3"/>
    <property type="match status" value="1"/>
</dbReference>
<dbReference type="InterPro" id="IPR023058">
    <property type="entry name" value="PPIase_PpiC_CS"/>
</dbReference>
<evidence type="ECO:0000256" key="6">
    <source>
        <dbReference type="ARBA" id="ARBA00023136"/>
    </source>
</evidence>
<dbReference type="PANTHER" id="PTHR47529:SF1">
    <property type="entry name" value="PERIPLASMIC CHAPERONE PPID"/>
    <property type="match status" value="1"/>
</dbReference>
<dbReference type="EMBL" id="JAAIYO010000013">
    <property type="protein sequence ID" value="MBE4752568.1"/>
    <property type="molecule type" value="Genomic_DNA"/>
</dbReference>
<evidence type="ECO:0000256" key="2">
    <source>
        <dbReference type="ARBA" id="ARBA00022475"/>
    </source>
</evidence>
<dbReference type="GO" id="GO:0016853">
    <property type="term" value="F:isomerase activity"/>
    <property type="evidence" value="ECO:0007669"/>
    <property type="project" value="UniProtKB-KW"/>
</dbReference>
<comment type="caution">
    <text evidence="13">The sequence shown here is derived from an EMBL/GenBank/DDBJ whole genome shotgun (WGS) entry which is preliminary data.</text>
</comment>
<dbReference type="InterPro" id="IPR046357">
    <property type="entry name" value="PPIase_dom_sf"/>
</dbReference>
<dbReference type="SUPFAM" id="SSF109998">
    <property type="entry name" value="Triger factor/SurA peptide-binding domain-like"/>
    <property type="match status" value="1"/>
</dbReference>
<protein>
    <recommendedName>
        <fullName evidence="9">Periplasmic chaperone PpiD</fullName>
    </recommendedName>
    <alternativeName>
        <fullName evidence="10">Periplasmic folding chaperone</fullName>
    </alternativeName>
</protein>
<keyword evidence="2" id="KW-1003">Cell membrane</keyword>
<evidence type="ECO:0000256" key="7">
    <source>
        <dbReference type="ARBA" id="ARBA00023186"/>
    </source>
</evidence>
<keyword evidence="14" id="KW-1185">Reference proteome</keyword>
<evidence type="ECO:0000256" key="10">
    <source>
        <dbReference type="ARBA" id="ARBA00042775"/>
    </source>
</evidence>
<keyword evidence="5" id="KW-1133">Transmembrane helix</keyword>
<organism evidence="13 14">
    <name type="scientific">Corallococcus soli</name>
    <dbReference type="NCBI Taxonomy" id="2710757"/>
    <lineage>
        <taxon>Bacteria</taxon>
        <taxon>Pseudomonadati</taxon>
        <taxon>Myxococcota</taxon>
        <taxon>Myxococcia</taxon>
        <taxon>Myxococcales</taxon>
        <taxon>Cystobacterineae</taxon>
        <taxon>Myxococcaceae</taxon>
        <taxon>Corallococcus</taxon>
    </lineage>
</organism>